<feature type="non-terminal residue" evidence="2">
    <location>
        <position position="1"/>
    </location>
</feature>
<evidence type="ECO:0000313" key="1">
    <source>
        <dbReference type="EMBL" id="CAF1422796.1"/>
    </source>
</evidence>
<organism evidence="2 3">
    <name type="scientific">Adineta steineri</name>
    <dbReference type="NCBI Taxonomy" id="433720"/>
    <lineage>
        <taxon>Eukaryota</taxon>
        <taxon>Metazoa</taxon>
        <taxon>Spiralia</taxon>
        <taxon>Gnathifera</taxon>
        <taxon>Rotifera</taxon>
        <taxon>Eurotatoria</taxon>
        <taxon>Bdelloidea</taxon>
        <taxon>Adinetida</taxon>
        <taxon>Adinetidae</taxon>
        <taxon>Adineta</taxon>
    </lineage>
</organism>
<proteinExistence type="predicted"/>
<sequence>EAKEECEQMQKWWEMIWDAQKNRTWITVTPEYGPFPYAMTNEINVWDLTNREMERQKENYQKWSNNIH</sequence>
<gene>
    <name evidence="1" type="ORF">BJG266_LOCUS38875</name>
    <name evidence="2" type="ORF">QVE165_LOCUS55757</name>
</gene>
<dbReference type="EMBL" id="CAJNOI010001557">
    <property type="protein sequence ID" value="CAF1422796.1"/>
    <property type="molecule type" value="Genomic_DNA"/>
</dbReference>
<protein>
    <submittedName>
        <fullName evidence="2">Uncharacterized protein</fullName>
    </submittedName>
</protein>
<reference evidence="2" key="1">
    <citation type="submission" date="2021-02" db="EMBL/GenBank/DDBJ databases">
        <authorList>
            <person name="Nowell W R."/>
        </authorList>
    </citation>
    <scope>NUCLEOTIDE SEQUENCE</scope>
</reference>
<dbReference type="OrthoDB" id="9971575at2759"/>
<accession>A0A816C8M9</accession>
<dbReference type="AlphaFoldDB" id="A0A816C8M9"/>
<comment type="caution">
    <text evidence="2">The sequence shown here is derived from an EMBL/GenBank/DDBJ whole genome shotgun (WGS) entry which is preliminary data.</text>
</comment>
<evidence type="ECO:0000313" key="2">
    <source>
        <dbReference type="EMBL" id="CAF1621511.1"/>
    </source>
</evidence>
<keyword evidence="3" id="KW-1185">Reference proteome</keyword>
<name>A0A816C8M9_9BILA</name>
<dbReference type="Proteomes" id="UP000663877">
    <property type="component" value="Unassembled WGS sequence"/>
</dbReference>
<evidence type="ECO:0000313" key="3">
    <source>
        <dbReference type="Proteomes" id="UP000663832"/>
    </source>
</evidence>
<dbReference type="Proteomes" id="UP000663832">
    <property type="component" value="Unassembled WGS sequence"/>
</dbReference>
<dbReference type="EMBL" id="CAJNOM010001883">
    <property type="protein sequence ID" value="CAF1621511.1"/>
    <property type="molecule type" value="Genomic_DNA"/>
</dbReference>